<comment type="caution">
    <text evidence="5">The sequence shown here is derived from an EMBL/GenBank/DDBJ whole genome shotgun (WGS) entry which is preliminary data.</text>
</comment>
<evidence type="ECO:0000256" key="1">
    <source>
        <dbReference type="ARBA" id="ARBA00022679"/>
    </source>
</evidence>
<feature type="domain" description="Phospholipid/glycerol acyltransferase" evidence="4">
    <location>
        <begin position="53"/>
        <end position="167"/>
    </location>
</feature>
<name>A0A9D1SS09_9CLOT</name>
<keyword evidence="3" id="KW-0472">Membrane</keyword>
<keyword evidence="2 5" id="KW-0012">Acyltransferase</keyword>
<reference evidence="5" key="2">
    <citation type="journal article" date="2021" name="PeerJ">
        <title>Extensive microbial diversity within the chicken gut microbiome revealed by metagenomics and culture.</title>
        <authorList>
            <person name="Gilroy R."/>
            <person name="Ravi A."/>
            <person name="Getino M."/>
            <person name="Pursley I."/>
            <person name="Horton D.L."/>
            <person name="Alikhan N.F."/>
            <person name="Baker D."/>
            <person name="Gharbi K."/>
            <person name="Hall N."/>
            <person name="Watson M."/>
            <person name="Adriaenssens E.M."/>
            <person name="Foster-Nyarko E."/>
            <person name="Jarju S."/>
            <person name="Secka A."/>
            <person name="Antonio M."/>
            <person name="Oren A."/>
            <person name="Chaudhuri R.R."/>
            <person name="La Ragione R."/>
            <person name="Hildebrand F."/>
            <person name="Pallen M.J."/>
        </authorList>
    </citation>
    <scope>NUCLEOTIDE SEQUENCE</scope>
    <source>
        <strain evidence="5">CHK154-7741</strain>
    </source>
</reference>
<proteinExistence type="predicted"/>
<evidence type="ECO:0000313" key="5">
    <source>
        <dbReference type="EMBL" id="HIU93009.1"/>
    </source>
</evidence>
<keyword evidence="3" id="KW-1133">Transmembrane helix</keyword>
<dbReference type="Proteomes" id="UP000886748">
    <property type="component" value="Unassembled WGS sequence"/>
</dbReference>
<dbReference type="AlphaFoldDB" id="A0A9D1SS09"/>
<dbReference type="GO" id="GO:0003841">
    <property type="term" value="F:1-acylglycerol-3-phosphate O-acyltransferase activity"/>
    <property type="evidence" value="ECO:0007669"/>
    <property type="project" value="TreeGrafter"/>
</dbReference>
<keyword evidence="1" id="KW-0808">Transferase</keyword>
<feature type="transmembrane region" description="Helical" evidence="3">
    <location>
        <begin position="18"/>
        <end position="37"/>
    </location>
</feature>
<evidence type="ECO:0000256" key="2">
    <source>
        <dbReference type="ARBA" id="ARBA00023315"/>
    </source>
</evidence>
<evidence type="ECO:0000259" key="4">
    <source>
        <dbReference type="SMART" id="SM00563"/>
    </source>
</evidence>
<dbReference type="CDD" id="cd07989">
    <property type="entry name" value="LPLAT_AGPAT-like"/>
    <property type="match status" value="1"/>
</dbReference>
<dbReference type="GO" id="GO:0006654">
    <property type="term" value="P:phosphatidic acid biosynthetic process"/>
    <property type="evidence" value="ECO:0007669"/>
    <property type="project" value="TreeGrafter"/>
</dbReference>
<dbReference type="PANTHER" id="PTHR10434:SF40">
    <property type="entry name" value="1-ACYL-SN-GLYCEROL-3-PHOSPHATE ACYLTRANSFERASE"/>
    <property type="match status" value="1"/>
</dbReference>
<dbReference type="PANTHER" id="PTHR10434">
    <property type="entry name" value="1-ACYL-SN-GLYCEROL-3-PHOSPHATE ACYLTRANSFERASE"/>
    <property type="match status" value="1"/>
</dbReference>
<protein>
    <submittedName>
        <fullName evidence="5">1-acyl-sn-glycerol-3-phosphate acyltransferase</fullName>
    </submittedName>
</protein>
<organism evidence="5 6">
    <name type="scientific">Candidatus Limenecus avicola</name>
    <dbReference type="NCBI Taxonomy" id="2840847"/>
    <lineage>
        <taxon>Bacteria</taxon>
        <taxon>Bacillati</taxon>
        <taxon>Bacillota</taxon>
        <taxon>Clostridia</taxon>
        <taxon>Eubacteriales</taxon>
        <taxon>Clostridiaceae</taxon>
        <taxon>Clostridiaceae incertae sedis</taxon>
        <taxon>Candidatus Limenecus</taxon>
    </lineage>
</organism>
<dbReference type="InterPro" id="IPR002123">
    <property type="entry name" value="Plipid/glycerol_acylTrfase"/>
</dbReference>
<dbReference type="Pfam" id="PF01553">
    <property type="entry name" value="Acyltransferase"/>
    <property type="match status" value="1"/>
</dbReference>
<evidence type="ECO:0000313" key="6">
    <source>
        <dbReference type="Proteomes" id="UP000886748"/>
    </source>
</evidence>
<accession>A0A9D1SS09</accession>
<gene>
    <name evidence="5" type="ORF">IAD26_07745</name>
</gene>
<evidence type="ECO:0000256" key="3">
    <source>
        <dbReference type="SAM" id="Phobius"/>
    </source>
</evidence>
<dbReference type="SMART" id="SM00563">
    <property type="entry name" value="PlsC"/>
    <property type="match status" value="1"/>
</dbReference>
<sequence length="231" mass="26891">MERNYARRYANEFNLFRLIYQALWCIFIAIPLFWLFYRFEIKGRENIPKGKKFICAANHVSHLDPFLVSIAVKKPIAYMAKKELFEDNGLIFRLNIDWLGAFAVNRQKLEVATIKTVKELYKTNWLLGIFPQGGIRRNHTIEKINKGFAVIAKAAKWDVLPISITGCEKYNWIPFGAKVTVQIGKPISYELSQDELIEQWGQQVASMSHYKYIETESENSEVQDQQEFAEA</sequence>
<keyword evidence="3" id="KW-0812">Transmembrane</keyword>
<dbReference type="EMBL" id="DVOD01000056">
    <property type="protein sequence ID" value="HIU93009.1"/>
    <property type="molecule type" value="Genomic_DNA"/>
</dbReference>
<dbReference type="SUPFAM" id="SSF69593">
    <property type="entry name" value="Glycerol-3-phosphate (1)-acyltransferase"/>
    <property type="match status" value="1"/>
</dbReference>
<reference evidence="5" key="1">
    <citation type="submission" date="2020-10" db="EMBL/GenBank/DDBJ databases">
        <authorList>
            <person name="Gilroy R."/>
        </authorList>
    </citation>
    <scope>NUCLEOTIDE SEQUENCE</scope>
    <source>
        <strain evidence="5">CHK154-7741</strain>
    </source>
</reference>